<dbReference type="InterPro" id="IPR052514">
    <property type="entry name" value="SAM-dependent_MTase"/>
</dbReference>
<dbReference type="SUPFAM" id="SSF53335">
    <property type="entry name" value="S-adenosyl-L-methionine-dependent methyltransferases"/>
    <property type="match status" value="1"/>
</dbReference>
<accession>A0A7S1PPW4</accession>
<dbReference type="EMBL" id="HBGE01005893">
    <property type="protein sequence ID" value="CAD9092819.1"/>
    <property type="molecule type" value="Transcribed_RNA"/>
</dbReference>
<feature type="chain" id="PRO_5031024146" description="Methyltransferase FkbM domain-containing protein" evidence="1">
    <location>
        <begin position="28"/>
        <end position="358"/>
    </location>
</feature>
<name>A0A7S1PPW4_ALECA</name>
<dbReference type="InterPro" id="IPR006342">
    <property type="entry name" value="FkbM_mtfrase"/>
</dbReference>
<gene>
    <name evidence="3" type="ORF">ACAT0790_LOCUS3633</name>
</gene>
<dbReference type="NCBIfam" id="TIGR01444">
    <property type="entry name" value="fkbM_fam"/>
    <property type="match status" value="1"/>
</dbReference>
<protein>
    <recommendedName>
        <fullName evidence="2">Methyltransferase FkbM domain-containing protein</fullName>
    </recommendedName>
</protein>
<organism evidence="3">
    <name type="scientific">Alexandrium catenella</name>
    <name type="common">Red tide dinoflagellate</name>
    <name type="synonym">Gonyaulax catenella</name>
    <dbReference type="NCBI Taxonomy" id="2925"/>
    <lineage>
        <taxon>Eukaryota</taxon>
        <taxon>Sar</taxon>
        <taxon>Alveolata</taxon>
        <taxon>Dinophyceae</taxon>
        <taxon>Gonyaulacales</taxon>
        <taxon>Pyrocystaceae</taxon>
        <taxon>Alexandrium</taxon>
    </lineage>
</organism>
<feature type="domain" description="Methyltransferase FkbM" evidence="2">
    <location>
        <begin position="164"/>
        <end position="340"/>
    </location>
</feature>
<evidence type="ECO:0000259" key="2">
    <source>
        <dbReference type="Pfam" id="PF05050"/>
    </source>
</evidence>
<dbReference type="AlphaFoldDB" id="A0A7S1PPW4"/>
<evidence type="ECO:0000256" key="1">
    <source>
        <dbReference type="SAM" id="SignalP"/>
    </source>
</evidence>
<dbReference type="InterPro" id="IPR029063">
    <property type="entry name" value="SAM-dependent_MTases_sf"/>
</dbReference>
<reference evidence="3" key="1">
    <citation type="submission" date="2021-01" db="EMBL/GenBank/DDBJ databases">
        <authorList>
            <person name="Corre E."/>
            <person name="Pelletier E."/>
            <person name="Niang G."/>
            <person name="Scheremetjew M."/>
            <person name="Finn R."/>
            <person name="Kale V."/>
            <person name="Holt S."/>
            <person name="Cochrane G."/>
            <person name="Meng A."/>
            <person name="Brown T."/>
            <person name="Cohen L."/>
        </authorList>
    </citation>
    <scope>NUCLEOTIDE SEQUENCE</scope>
    <source>
        <strain evidence="3">OF101</strain>
    </source>
</reference>
<dbReference type="PANTHER" id="PTHR34203:SF13">
    <property type="entry name" value="EXPRESSED PROTEIN"/>
    <property type="match status" value="1"/>
</dbReference>
<evidence type="ECO:0000313" key="3">
    <source>
        <dbReference type="EMBL" id="CAD9092819.1"/>
    </source>
</evidence>
<proteinExistence type="predicted"/>
<dbReference type="PANTHER" id="PTHR34203">
    <property type="entry name" value="METHYLTRANSFERASE, FKBM FAMILY PROTEIN"/>
    <property type="match status" value="1"/>
</dbReference>
<dbReference type="Gene3D" id="3.40.50.150">
    <property type="entry name" value="Vaccinia Virus protein VP39"/>
    <property type="match status" value="1"/>
</dbReference>
<sequence>MTLKRRTGASGLLWCLLALAPAPAALGLSLAREAGGEGLSYLLRSRQGPATTHGSRRELSEIEKNAEEEIISWLRKGAAPEAAPSFLDEHAARVLADHHAAALEVLERWRGLVWWSFVRAKEHVGDYDIGMTLLSNDHSEEMRGTTELYGLGNYPVPPESVVFDVGGNVGKVAIIMAHIYHGVRVVTFEPSELNRFFLELNLAINNVPYIPSGGHRDAGGSKFVLGAESFVEVRGEAITNSTGTEDFAFQPMSADESGLDPSHRSMSAEYSSVRTITIEDAMKELGVDRVRLMKIDCEGCEFEVFPALSNATLDRIDSLVGEYHAHLEPFHQDEIEGVRRVACARGWVFHPQLVCMGR</sequence>
<feature type="signal peptide" evidence="1">
    <location>
        <begin position="1"/>
        <end position="27"/>
    </location>
</feature>
<dbReference type="Pfam" id="PF05050">
    <property type="entry name" value="Methyltransf_21"/>
    <property type="match status" value="1"/>
</dbReference>
<keyword evidence="1" id="KW-0732">Signal</keyword>